<evidence type="ECO:0000256" key="1">
    <source>
        <dbReference type="SAM" id="MobiDB-lite"/>
    </source>
</evidence>
<gene>
    <name evidence="3" type="ORF">FH759_03265</name>
</gene>
<dbReference type="RefSeq" id="WP_273248274.1">
    <property type="nucleotide sequence ID" value="NZ_VENJ01000004.1"/>
</dbReference>
<evidence type="ECO:0000313" key="4">
    <source>
        <dbReference type="Proteomes" id="UP000483078"/>
    </source>
</evidence>
<name>A0A7C9HL38_9RHOB</name>
<dbReference type="Proteomes" id="UP000483078">
    <property type="component" value="Unassembled WGS sequence"/>
</dbReference>
<evidence type="ECO:0000313" key="3">
    <source>
        <dbReference type="EMBL" id="MTJ03703.1"/>
    </source>
</evidence>
<reference evidence="3 4" key="1">
    <citation type="submission" date="2019-06" db="EMBL/GenBank/DDBJ databases">
        <title>Enrichment of Autotrophic Halophilic Microorganisms from Red Sea Brine Pool Using Microbial Electrosynthesis System.</title>
        <authorList>
            <person name="Alqahtani M.F."/>
            <person name="Bajracharya S."/>
            <person name="Katuri K.P."/>
            <person name="Ali M."/>
            <person name="Saikaly P.E."/>
        </authorList>
    </citation>
    <scope>NUCLEOTIDE SEQUENCE [LARGE SCALE GENOMIC DNA]</scope>
    <source>
        <strain evidence="3">MES6</strain>
    </source>
</reference>
<dbReference type="EMBL" id="VENJ01000004">
    <property type="protein sequence ID" value="MTJ03703.1"/>
    <property type="molecule type" value="Genomic_DNA"/>
</dbReference>
<accession>A0A7C9HL38</accession>
<keyword evidence="2" id="KW-0812">Transmembrane</keyword>
<dbReference type="AlphaFoldDB" id="A0A7C9HL38"/>
<protein>
    <recommendedName>
        <fullName evidence="5">Aspartate carbamoyltransferase catalytic subunit</fullName>
    </recommendedName>
</protein>
<comment type="caution">
    <text evidence="3">The sequence shown here is derived from an EMBL/GenBank/DDBJ whole genome shotgun (WGS) entry which is preliminary data.</text>
</comment>
<keyword evidence="2" id="KW-1133">Transmembrane helix</keyword>
<evidence type="ECO:0000256" key="2">
    <source>
        <dbReference type="SAM" id="Phobius"/>
    </source>
</evidence>
<feature type="region of interest" description="Disordered" evidence="1">
    <location>
        <begin position="130"/>
        <end position="159"/>
    </location>
</feature>
<feature type="transmembrane region" description="Helical" evidence="2">
    <location>
        <begin position="164"/>
        <end position="184"/>
    </location>
</feature>
<keyword evidence="2" id="KW-0472">Membrane</keyword>
<sequence>MSDPAHDPAHVTATEHGIVRVFHLSYAVSMEIGHMGTLDGLATALGVPELDGRDVQIVALAEVREMGLTEFLKLGYEISEDEIEPLRAELDGLQGKVAILRTGAFGGRDVHLATDKGARLIAAVKEGGARPPTLAHADRPAEGARGTLGAPESKRRPSDAAMSGRVATVALLVLFALVALMVWIGG</sequence>
<evidence type="ECO:0008006" key="5">
    <source>
        <dbReference type="Google" id="ProtNLM"/>
    </source>
</evidence>
<proteinExistence type="predicted"/>
<organism evidence="3 4">
    <name type="scientific">Sediminimonas qiaohouensis</name>
    <dbReference type="NCBI Taxonomy" id="552061"/>
    <lineage>
        <taxon>Bacteria</taxon>
        <taxon>Pseudomonadati</taxon>
        <taxon>Pseudomonadota</taxon>
        <taxon>Alphaproteobacteria</taxon>
        <taxon>Rhodobacterales</taxon>
        <taxon>Roseobacteraceae</taxon>
        <taxon>Sediminimonas</taxon>
    </lineage>
</organism>